<feature type="compositionally biased region" description="Polar residues" evidence="14">
    <location>
        <begin position="254"/>
        <end position="268"/>
    </location>
</feature>
<feature type="transmembrane region" description="Helical" evidence="15">
    <location>
        <begin position="154"/>
        <end position="175"/>
    </location>
</feature>
<keyword evidence="8" id="KW-0256">Endoplasmic reticulum</keyword>
<dbReference type="GO" id="GO:2001256">
    <property type="term" value="P:regulation of store-operated calcium entry"/>
    <property type="evidence" value="ECO:0007669"/>
    <property type="project" value="InterPro"/>
</dbReference>
<keyword evidence="6 15" id="KW-0812">Transmembrane</keyword>
<dbReference type="InterPro" id="IPR009567">
    <property type="entry name" value="SARAF"/>
</dbReference>
<protein>
    <recommendedName>
        <fullName evidence="3">Store-operated calcium entry-associated regulatory factor</fullName>
    </recommendedName>
    <alternativeName>
        <fullName evidence="13">Transmembrane protein 66</fullName>
    </alternativeName>
</protein>
<keyword evidence="10 15" id="KW-1133">Transmembrane helix</keyword>
<reference evidence="17 18" key="1">
    <citation type="journal article" date="2016" name="Sci. Rep.">
        <title>Peltaster fructicola genome reveals evolution from an invasive phytopathogen to an ectophytic parasite.</title>
        <authorList>
            <person name="Xu C."/>
            <person name="Chen H."/>
            <person name="Gleason M.L."/>
            <person name="Xu J.R."/>
            <person name="Liu H."/>
            <person name="Zhang R."/>
            <person name="Sun G."/>
        </authorList>
    </citation>
    <scope>NUCLEOTIDE SEQUENCE [LARGE SCALE GENOMIC DNA]</scope>
    <source>
        <strain evidence="17 18">LNHT1506</strain>
    </source>
</reference>
<feature type="region of interest" description="Disordered" evidence="14">
    <location>
        <begin position="196"/>
        <end position="235"/>
    </location>
</feature>
<evidence type="ECO:0000256" key="4">
    <source>
        <dbReference type="ARBA" id="ARBA00022448"/>
    </source>
</evidence>
<dbReference type="GO" id="GO:0006816">
    <property type="term" value="P:calcium ion transport"/>
    <property type="evidence" value="ECO:0007669"/>
    <property type="project" value="UniProtKB-KW"/>
</dbReference>
<evidence type="ECO:0000256" key="8">
    <source>
        <dbReference type="ARBA" id="ARBA00022824"/>
    </source>
</evidence>
<keyword evidence="9" id="KW-0106">Calcium</keyword>
<evidence type="ECO:0000256" key="9">
    <source>
        <dbReference type="ARBA" id="ARBA00022837"/>
    </source>
</evidence>
<evidence type="ECO:0000256" key="13">
    <source>
        <dbReference type="ARBA" id="ARBA00031116"/>
    </source>
</evidence>
<evidence type="ECO:0000256" key="6">
    <source>
        <dbReference type="ARBA" id="ARBA00022692"/>
    </source>
</evidence>
<evidence type="ECO:0000256" key="11">
    <source>
        <dbReference type="ARBA" id="ARBA00023065"/>
    </source>
</evidence>
<dbReference type="PANTHER" id="PTHR15929">
    <property type="entry name" value="STORE-OPERATED CALCIUM ENTRY-ASSOCIATED REGULATORY FACTOR"/>
    <property type="match status" value="1"/>
</dbReference>
<evidence type="ECO:0000256" key="1">
    <source>
        <dbReference type="ARBA" id="ARBA00004115"/>
    </source>
</evidence>
<evidence type="ECO:0000313" key="18">
    <source>
        <dbReference type="Proteomes" id="UP000503462"/>
    </source>
</evidence>
<dbReference type="Proteomes" id="UP000503462">
    <property type="component" value="Chromosome 3"/>
</dbReference>
<evidence type="ECO:0000256" key="15">
    <source>
        <dbReference type="SAM" id="Phobius"/>
    </source>
</evidence>
<keyword evidence="18" id="KW-1185">Reference proteome</keyword>
<dbReference type="EMBL" id="CP051141">
    <property type="protein sequence ID" value="QIW98778.1"/>
    <property type="molecule type" value="Genomic_DNA"/>
</dbReference>
<evidence type="ECO:0000256" key="10">
    <source>
        <dbReference type="ARBA" id="ARBA00022989"/>
    </source>
</evidence>
<comment type="subcellular location">
    <subcellularLocation>
        <location evidence="1">Endoplasmic reticulum membrane</location>
        <topology evidence="1">Single-pass type I membrane protein</topology>
    </subcellularLocation>
</comment>
<feature type="compositionally biased region" description="Pro residues" evidence="14">
    <location>
        <begin position="207"/>
        <end position="219"/>
    </location>
</feature>
<feature type="compositionally biased region" description="Low complexity" evidence="14">
    <location>
        <begin position="269"/>
        <end position="299"/>
    </location>
</feature>
<sequence>MQVISLLLFTLLHFTAARKPSNAILLSSVKSLTLRGDQLTSAHRVKAIPQLKCIGGNAKGLYDVDVMRCKNTGSEYDAEDISWTCQANLPPEFKLGSTEVICEGYASSDDPYVLKGSCGVEYRLALTELGQSKYGNRKASSRVFSHGEEQPSTFFTIAFWLIFLGIVGFFLYKIFIEGTGANRRINDGFRRYYGGGGGGAGGDDNDPPPPYSRRPPRPAPKASRPQGEQGWRPGFWSGAAAGAAATYAFGNRGNTRTQTAQAGPSNWFNTGARNTASTTSNNNSGWGSSQTSNASPSSSRYESTGFGGTRRR</sequence>
<keyword evidence="5" id="KW-0109">Calcium transport</keyword>
<dbReference type="AlphaFoldDB" id="A0A6H0XVY5"/>
<feature type="chain" id="PRO_5026348236" description="Store-operated calcium entry-associated regulatory factor" evidence="16">
    <location>
        <begin position="18"/>
        <end position="312"/>
    </location>
</feature>
<organism evidence="17 18">
    <name type="scientific">Peltaster fructicola</name>
    <dbReference type="NCBI Taxonomy" id="286661"/>
    <lineage>
        <taxon>Eukaryota</taxon>
        <taxon>Fungi</taxon>
        <taxon>Dikarya</taxon>
        <taxon>Ascomycota</taxon>
        <taxon>Pezizomycotina</taxon>
        <taxon>Dothideomycetes</taxon>
        <taxon>Dothideomycetes incertae sedis</taxon>
        <taxon>Peltaster</taxon>
    </lineage>
</organism>
<evidence type="ECO:0000256" key="16">
    <source>
        <dbReference type="SAM" id="SignalP"/>
    </source>
</evidence>
<dbReference type="OrthoDB" id="20303at2759"/>
<proteinExistence type="inferred from homology"/>
<evidence type="ECO:0000256" key="2">
    <source>
        <dbReference type="ARBA" id="ARBA00006833"/>
    </source>
</evidence>
<name>A0A6H0XVY5_9PEZI</name>
<comment type="similarity">
    <text evidence="2">Belongs to the SARAF family.</text>
</comment>
<keyword evidence="7 16" id="KW-0732">Signal</keyword>
<keyword evidence="12 15" id="KW-0472">Membrane</keyword>
<evidence type="ECO:0000313" key="17">
    <source>
        <dbReference type="EMBL" id="QIW98778.1"/>
    </source>
</evidence>
<dbReference type="GO" id="GO:0005789">
    <property type="term" value="C:endoplasmic reticulum membrane"/>
    <property type="evidence" value="ECO:0007669"/>
    <property type="project" value="UniProtKB-SubCell"/>
</dbReference>
<evidence type="ECO:0000256" key="3">
    <source>
        <dbReference type="ARBA" id="ARBA00016584"/>
    </source>
</evidence>
<evidence type="ECO:0000256" key="5">
    <source>
        <dbReference type="ARBA" id="ARBA00022568"/>
    </source>
</evidence>
<evidence type="ECO:0000256" key="14">
    <source>
        <dbReference type="SAM" id="MobiDB-lite"/>
    </source>
</evidence>
<dbReference type="Pfam" id="PF06682">
    <property type="entry name" value="SARAF"/>
    <property type="match status" value="1"/>
</dbReference>
<evidence type="ECO:0000256" key="7">
    <source>
        <dbReference type="ARBA" id="ARBA00022729"/>
    </source>
</evidence>
<accession>A0A6H0XVY5</accession>
<keyword evidence="4" id="KW-0813">Transport</keyword>
<evidence type="ECO:0000256" key="12">
    <source>
        <dbReference type="ARBA" id="ARBA00023136"/>
    </source>
</evidence>
<keyword evidence="11" id="KW-0406">Ion transport</keyword>
<feature type="region of interest" description="Disordered" evidence="14">
    <location>
        <begin position="254"/>
        <end position="312"/>
    </location>
</feature>
<dbReference type="PANTHER" id="PTHR15929:SF0">
    <property type="entry name" value="STORE-OPERATED CALCIUM ENTRY-ASSOCIATED REGULATORY FACTOR"/>
    <property type="match status" value="1"/>
</dbReference>
<feature type="signal peptide" evidence="16">
    <location>
        <begin position="1"/>
        <end position="17"/>
    </location>
</feature>
<gene>
    <name evidence="17" type="ORF">AMS68_004296</name>
</gene>